<dbReference type="EMBL" id="MCGO01000013">
    <property type="protein sequence ID" value="ORY47882.1"/>
    <property type="molecule type" value="Genomic_DNA"/>
</dbReference>
<comment type="caution">
    <text evidence="2">The sequence shown here is derived from an EMBL/GenBank/DDBJ whole genome shotgun (WGS) entry which is preliminary data.</text>
</comment>
<accession>A0A1Y2CLH8</accession>
<keyword evidence="3" id="KW-1185">Reference proteome</keyword>
<name>A0A1Y2CLH8_9FUNG</name>
<dbReference type="Gene3D" id="4.10.240.10">
    <property type="entry name" value="Zn(2)-C6 fungal-type DNA-binding domain"/>
    <property type="match status" value="1"/>
</dbReference>
<gene>
    <name evidence="2" type="ORF">BCR33DRAFT_80961</name>
</gene>
<dbReference type="SUPFAM" id="SSF57701">
    <property type="entry name" value="Zn2/Cys6 DNA-binding domain"/>
    <property type="match status" value="1"/>
</dbReference>
<dbReference type="AlphaFoldDB" id="A0A1Y2CLH8"/>
<reference evidence="2 3" key="1">
    <citation type="submission" date="2016-07" db="EMBL/GenBank/DDBJ databases">
        <title>Pervasive Adenine N6-methylation of Active Genes in Fungi.</title>
        <authorList>
            <consortium name="DOE Joint Genome Institute"/>
            <person name="Mondo S.J."/>
            <person name="Dannebaum R.O."/>
            <person name="Kuo R.C."/>
            <person name="Labutti K."/>
            <person name="Haridas S."/>
            <person name="Kuo A."/>
            <person name="Salamov A."/>
            <person name="Ahrendt S.R."/>
            <person name="Lipzen A."/>
            <person name="Sullivan W."/>
            <person name="Andreopoulos W.B."/>
            <person name="Clum A."/>
            <person name="Lindquist E."/>
            <person name="Daum C."/>
            <person name="Ramamoorthy G.K."/>
            <person name="Gryganskyi A."/>
            <person name="Culley D."/>
            <person name="Magnuson J.K."/>
            <person name="James T.Y."/>
            <person name="O'Malley M.A."/>
            <person name="Stajich J.E."/>
            <person name="Spatafora J.W."/>
            <person name="Visel A."/>
            <person name="Grigoriev I.V."/>
        </authorList>
    </citation>
    <scope>NUCLEOTIDE SEQUENCE [LARGE SCALE GENOMIC DNA]</scope>
    <source>
        <strain evidence="2 3">JEL800</strain>
    </source>
</reference>
<dbReference type="Proteomes" id="UP000193642">
    <property type="component" value="Unassembled WGS sequence"/>
</dbReference>
<evidence type="ECO:0000313" key="3">
    <source>
        <dbReference type="Proteomes" id="UP000193642"/>
    </source>
</evidence>
<evidence type="ECO:0000259" key="1">
    <source>
        <dbReference type="PROSITE" id="PS50048"/>
    </source>
</evidence>
<dbReference type="CDD" id="cd00067">
    <property type="entry name" value="GAL4"/>
    <property type="match status" value="1"/>
</dbReference>
<dbReference type="InterPro" id="IPR001138">
    <property type="entry name" value="Zn2Cys6_DnaBD"/>
</dbReference>
<protein>
    <recommendedName>
        <fullName evidence="1">Zn(2)-C6 fungal-type domain-containing protein</fullName>
    </recommendedName>
</protein>
<organism evidence="2 3">
    <name type="scientific">Rhizoclosmatium globosum</name>
    <dbReference type="NCBI Taxonomy" id="329046"/>
    <lineage>
        <taxon>Eukaryota</taxon>
        <taxon>Fungi</taxon>
        <taxon>Fungi incertae sedis</taxon>
        <taxon>Chytridiomycota</taxon>
        <taxon>Chytridiomycota incertae sedis</taxon>
        <taxon>Chytridiomycetes</taxon>
        <taxon>Chytridiales</taxon>
        <taxon>Chytriomycetaceae</taxon>
        <taxon>Rhizoclosmatium</taxon>
    </lineage>
</organism>
<proteinExistence type="predicted"/>
<evidence type="ECO:0000313" key="2">
    <source>
        <dbReference type="EMBL" id="ORY47882.1"/>
    </source>
</evidence>
<feature type="domain" description="Zn(2)-C6 fungal-type" evidence="1">
    <location>
        <begin position="13"/>
        <end position="43"/>
    </location>
</feature>
<dbReference type="GO" id="GO:0000981">
    <property type="term" value="F:DNA-binding transcription factor activity, RNA polymerase II-specific"/>
    <property type="evidence" value="ECO:0007669"/>
    <property type="project" value="InterPro"/>
</dbReference>
<dbReference type="GO" id="GO:0008270">
    <property type="term" value="F:zinc ion binding"/>
    <property type="evidence" value="ECO:0007669"/>
    <property type="project" value="InterPro"/>
</dbReference>
<dbReference type="Pfam" id="PF00172">
    <property type="entry name" value="Zn_clus"/>
    <property type="match status" value="1"/>
</dbReference>
<dbReference type="OrthoDB" id="3862662at2759"/>
<sequence>MPAERSNLSRFKRCDECRKHKKGCSQDKDGCISCKAKGVPCVYINDPSLSLAEEPSNDLDASQSTSFVQLDANFTGPSLNPSVNPKIRQVLEEYLTAWESPVIDQSSSFELEDTDLLPTMDDFLLVFNYSADYGNSVSNSDAFDVQSLLAGFFKKPAVLR</sequence>
<dbReference type="SMART" id="SM00066">
    <property type="entry name" value="GAL4"/>
    <property type="match status" value="1"/>
</dbReference>
<dbReference type="InterPro" id="IPR036864">
    <property type="entry name" value="Zn2-C6_fun-type_DNA-bd_sf"/>
</dbReference>
<dbReference type="PROSITE" id="PS50048">
    <property type="entry name" value="ZN2_CY6_FUNGAL_2"/>
    <property type="match status" value="1"/>
</dbReference>